<name>A0A975A050_9BACT</name>
<dbReference type="EMBL" id="CP070608">
    <property type="protein sequence ID" value="QSE96835.1"/>
    <property type="molecule type" value="Genomic_DNA"/>
</dbReference>
<organism evidence="14 15">
    <name type="scientific">Fulvivirga lutea</name>
    <dbReference type="NCBI Taxonomy" id="2810512"/>
    <lineage>
        <taxon>Bacteria</taxon>
        <taxon>Pseudomonadati</taxon>
        <taxon>Bacteroidota</taxon>
        <taxon>Cytophagia</taxon>
        <taxon>Cytophagales</taxon>
        <taxon>Fulvivirgaceae</taxon>
        <taxon>Fulvivirga</taxon>
    </lineage>
</organism>
<dbReference type="KEGG" id="fuv:JR347_14710"/>
<evidence type="ECO:0000256" key="4">
    <source>
        <dbReference type="ARBA" id="ARBA00016436"/>
    </source>
</evidence>
<comment type="catalytic activity">
    <reaction evidence="13">
        <text>a lipid A disaccharide + ATP = a lipid IVA + ADP + H(+)</text>
        <dbReference type="Rhea" id="RHEA:67840"/>
        <dbReference type="ChEBI" id="CHEBI:15378"/>
        <dbReference type="ChEBI" id="CHEBI:30616"/>
        <dbReference type="ChEBI" id="CHEBI:176343"/>
        <dbReference type="ChEBI" id="CHEBI:176425"/>
        <dbReference type="ChEBI" id="CHEBI:456216"/>
        <dbReference type="EC" id="2.7.1.130"/>
    </reaction>
</comment>
<dbReference type="Pfam" id="PF02606">
    <property type="entry name" value="LpxK"/>
    <property type="match status" value="1"/>
</dbReference>
<gene>
    <name evidence="13 14" type="primary">lpxK</name>
    <name evidence="14" type="ORF">JR347_14710</name>
</gene>
<keyword evidence="9 13" id="KW-0418">Kinase</keyword>
<keyword evidence="6 13" id="KW-0441">Lipid A biosynthesis</keyword>
<comment type="similarity">
    <text evidence="13">Belongs to the LpxK family.</text>
</comment>
<dbReference type="PANTHER" id="PTHR42724">
    <property type="entry name" value="TETRAACYLDISACCHARIDE 4'-KINASE"/>
    <property type="match status" value="1"/>
</dbReference>
<evidence type="ECO:0000256" key="8">
    <source>
        <dbReference type="ARBA" id="ARBA00022741"/>
    </source>
</evidence>
<comment type="caution">
    <text evidence="13">Lacks conserved residue(s) required for the propagation of feature annotation.</text>
</comment>
<evidence type="ECO:0000313" key="14">
    <source>
        <dbReference type="EMBL" id="QSE96835.1"/>
    </source>
</evidence>
<dbReference type="RefSeq" id="WP_205721349.1">
    <property type="nucleotide sequence ID" value="NZ_CP070608.1"/>
</dbReference>
<keyword evidence="8 13" id="KW-0547">Nucleotide-binding</keyword>
<dbReference type="GO" id="GO:0009029">
    <property type="term" value="F:lipid-A 4'-kinase activity"/>
    <property type="evidence" value="ECO:0007669"/>
    <property type="project" value="UniProtKB-UniRule"/>
</dbReference>
<keyword evidence="10 13" id="KW-0067">ATP-binding</keyword>
<protein>
    <recommendedName>
        <fullName evidence="4 13">Tetraacyldisaccharide 4'-kinase</fullName>
        <ecNumber evidence="3 13">2.7.1.130</ecNumber>
    </recommendedName>
    <alternativeName>
        <fullName evidence="12 13">Lipid A 4'-kinase</fullName>
    </alternativeName>
</protein>
<dbReference type="PANTHER" id="PTHR42724:SF1">
    <property type="entry name" value="TETRAACYLDISACCHARIDE 4'-KINASE, MITOCHONDRIAL-RELATED"/>
    <property type="match status" value="1"/>
</dbReference>
<keyword evidence="11 13" id="KW-0443">Lipid metabolism</keyword>
<dbReference type="GO" id="GO:0005886">
    <property type="term" value="C:plasma membrane"/>
    <property type="evidence" value="ECO:0007669"/>
    <property type="project" value="TreeGrafter"/>
</dbReference>
<evidence type="ECO:0000256" key="10">
    <source>
        <dbReference type="ARBA" id="ARBA00022840"/>
    </source>
</evidence>
<evidence type="ECO:0000256" key="11">
    <source>
        <dbReference type="ARBA" id="ARBA00023098"/>
    </source>
</evidence>
<evidence type="ECO:0000256" key="7">
    <source>
        <dbReference type="ARBA" id="ARBA00022679"/>
    </source>
</evidence>
<proteinExistence type="inferred from homology"/>
<dbReference type="AlphaFoldDB" id="A0A975A050"/>
<dbReference type="Proteomes" id="UP000662783">
    <property type="component" value="Chromosome"/>
</dbReference>
<evidence type="ECO:0000256" key="1">
    <source>
        <dbReference type="ARBA" id="ARBA00002274"/>
    </source>
</evidence>
<dbReference type="GO" id="GO:0005524">
    <property type="term" value="F:ATP binding"/>
    <property type="evidence" value="ECO:0007669"/>
    <property type="project" value="UniProtKB-UniRule"/>
</dbReference>
<evidence type="ECO:0000256" key="6">
    <source>
        <dbReference type="ARBA" id="ARBA00022556"/>
    </source>
</evidence>
<accession>A0A975A050</accession>
<evidence type="ECO:0000256" key="2">
    <source>
        <dbReference type="ARBA" id="ARBA00004870"/>
    </source>
</evidence>
<keyword evidence="5 13" id="KW-0444">Lipid biosynthesis</keyword>
<comment type="function">
    <text evidence="1 13">Transfers the gamma-phosphate of ATP to the 4'-position of a tetraacyldisaccharide 1-phosphate intermediate (termed DS-1-P) to form tetraacyldisaccharide 1,4'-bis-phosphate (lipid IVA).</text>
</comment>
<evidence type="ECO:0000256" key="13">
    <source>
        <dbReference type="HAMAP-Rule" id="MF_00409"/>
    </source>
</evidence>
<dbReference type="EC" id="2.7.1.130" evidence="3 13"/>
<evidence type="ECO:0000256" key="12">
    <source>
        <dbReference type="ARBA" id="ARBA00029757"/>
    </source>
</evidence>
<dbReference type="InterPro" id="IPR027417">
    <property type="entry name" value="P-loop_NTPase"/>
</dbReference>
<keyword evidence="7 13" id="KW-0808">Transferase</keyword>
<evidence type="ECO:0000256" key="9">
    <source>
        <dbReference type="ARBA" id="ARBA00022777"/>
    </source>
</evidence>
<keyword evidence="15" id="KW-1185">Reference proteome</keyword>
<evidence type="ECO:0000313" key="15">
    <source>
        <dbReference type="Proteomes" id="UP000662783"/>
    </source>
</evidence>
<evidence type="ECO:0000256" key="3">
    <source>
        <dbReference type="ARBA" id="ARBA00012071"/>
    </source>
</evidence>
<sequence length="346" mass="39870">MNILKWILFPFAILYDGVTRLRNYLFDIGYKKSFEFEANVIGVGNLTVGGTGKSPMVEYLVRLLGESYTIATLSRGYGRKTKGFRIANSNDNAKTLGDEPFQFFNKFKNIHVTVGEERAVAIPYILAELSPDVILMDDSYQHRYVKPSLNIMLTDYNRLFYNDHVLPLGRLREARKGAKRADIIVVTKCPQELSANERNSIREKIGNYSDSKVFFSAIKYLDPVPLNEDYNKLSENVLLFSGLAYSKPFTEYISSKYNLVDDIYFNDHHEYSSKDMNLVEERFRQIPFEDKSIVTTEKDIVKLLNGEIKSVADHLPIFYTPIEHCFIEDGEVFDKMVKESIMKTEN</sequence>
<comment type="pathway">
    <text evidence="2 13">Glycolipid biosynthesis; lipid IV(A) biosynthesis; lipid IV(A) from (3R)-3-hydroxytetradecanoyl-[acyl-carrier-protein] and UDP-N-acetyl-alpha-D-glucosamine: step 6/6.</text>
</comment>
<dbReference type="SUPFAM" id="SSF52540">
    <property type="entry name" value="P-loop containing nucleoside triphosphate hydrolases"/>
    <property type="match status" value="1"/>
</dbReference>
<dbReference type="NCBIfam" id="TIGR00682">
    <property type="entry name" value="lpxK"/>
    <property type="match status" value="1"/>
</dbReference>
<reference evidence="14" key="1">
    <citation type="submission" date="2021-02" db="EMBL/GenBank/DDBJ databases">
        <title>Fulvivirga sp. S481 isolated from sea water.</title>
        <authorList>
            <person name="Bae S.S."/>
            <person name="Baek K."/>
        </authorList>
    </citation>
    <scope>NUCLEOTIDE SEQUENCE</scope>
    <source>
        <strain evidence="14">S481</strain>
    </source>
</reference>
<dbReference type="InterPro" id="IPR003758">
    <property type="entry name" value="LpxK"/>
</dbReference>
<dbReference type="GO" id="GO:0009245">
    <property type="term" value="P:lipid A biosynthetic process"/>
    <property type="evidence" value="ECO:0007669"/>
    <property type="project" value="UniProtKB-UniRule"/>
</dbReference>
<dbReference type="HAMAP" id="MF_00409">
    <property type="entry name" value="LpxK"/>
    <property type="match status" value="1"/>
</dbReference>
<dbReference type="GO" id="GO:0009244">
    <property type="term" value="P:lipopolysaccharide core region biosynthetic process"/>
    <property type="evidence" value="ECO:0007669"/>
    <property type="project" value="TreeGrafter"/>
</dbReference>
<evidence type="ECO:0000256" key="5">
    <source>
        <dbReference type="ARBA" id="ARBA00022516"/>
    </source>
</evidence>